<proteinExistence type="predicted"/>
<dbReference type="RefSeq" id="YP_009016224.1">
    <property type="nucleotide sequence ID" value="NC_023722.1"/>
</dbReference>
<sequence length="58" mass="6920">MTEEELKIRDRIVYWENQINTRKHRIRVEESRLEAAQTSLKKAEDDLAGYLNGKDSDR</sequence>
<dbReference type="KEGG" id="vg:18564154"/>
<dbReference type="Proteomes" id="UP000001504">
    <property type="component" value="Segment"/>
</dbReference>
<evidence type="ECO:0000313" key="2">
    <source>
        <dbReference type="Proteomes" id="UP000001504"/>
    </source>
</evidence>
<dbReference type="EMBL" id="GU580943">
    <property type="protein sequence ID" value="ADD81148.1"/>
    <property type="molecule type" value="Genomic_DNA"/>
</dbReference>
<protein>
    <submittedName>
        <fullName evidence="1">Gp43</fullName>
    </submittedName>
</protein>
<evidence type="ECO:0000313" key="1">
    <source>
        <dbReference type="EMBL" id="ADD81148.1"/>
    </source>
</evidence>
<organism evidence="1 2">
    <name type="scientific">Rhodococcus phage ReqiPine5</name>
    <dbReference type="NCBI Taxonomy" id="691963"/>
    <lineage>
        <taxon>Viruses</taxon>
        <taxon>Duplodnaviria</taxon>
        <taxon>Heunggongvirae</taxon>
        <taxon>Uroviricota</taxon>
        <taxon>Caudoviricetes</taxon>
        <taxon>Caudoviricetes incertae sedis</taxon>
        <taxon>Reqipinevirus</taxon>
        <taxon>Reqipinevirus reqipine5</taxon>
    </lineage>
</organism>
<accession>D4P818</accession>
<keyword evidence="2" id="KW-1185">Reference proteome</keyword>
<reference evidence="1 2" key="1">
    <citation type="journal article" date="2011" name="Appl. Environ. Microbiol.">
        <title>Genomic and functional analyses of Rhodococcus equi phages ReqiPepy6, ReqiPoco6, ReqiPine5, and ReqiDocB7.</title>
        <authorList>
            <person name="Summer E.J."/>
            <person name="Liu M."/>
            <person name="Gill J.J."/>
            <person name="Grant M."/>
            <person name="Chan-Cortes T.N."/>
            <person name="Ferguson L."/>
            <person name="Janes C."/>
            <person name="Lange K."/>
            <person name="Bertoli M."/>
            <person name="Moore C."/>
            <person name="Orchard R.C."/>
            <person name="Cohen N."/>
            <person name="Young R."/>
        </authorList>
    </citation>
    <scope>NUCLEOTIDE SEQUENCE [LARGE SCALE GENOMIC DNA]</scope>
</reference>
<gene>
    <name evidence="1" type="ORF">ReqiPine5gene43</name>
</gene>
<name>D4P818_9CAUD</name>
<dbReference type="GeneID" id="18564154"/>